<keyword evidence="1" id="KW-0472">Membrane</keyword>
<keyword evidence="1" id="KW-1133">Transmembrane helix</keyword>
<dbReference type="Proteomes" id="UP000002487">
    <property type="component" value="Chromosome"/>
</dbReference>
<dbReference type="KEGG" id="mac:MA_0861"/>
<feature type="transmembrane region" description="Helical" evidence="1">
    <location>
        <begin position="20"/>
        <end position="43"/>
    </location>
</feature>
<dbReference type="EMBL" id="AE010299">
    <property type="protein sequence ID" value="AAM04300.1"/>
    <property type="molecule type" value="Genomic_DNA"/>
</dbReference>
<reference evidence="2 3" key="1">
    <citation type="journal article" date="2002" name="Genome Res.">
        <title>The genome of Methanosarcina acetivorans reveals extensive metabolic and physiological diversity.</title>
        <authorList>
            <person name="Galagan J.E."/>
            <person name="Nusbaum C."/>
            <person name="Roy A."/>
            <person name="Endrizzi M.G."/>
            <person name="Macdonald P."/>
            <person name="FitzHugh W."/>
            <person name="Calvo S."/>
            <person name="Engels R."/>
            <person name="Smirnov S."/>
            <person name="Atnoor D."/>
            <person name="Brown A."/>
            <person name="Allen N."/>
            <person name="Naylor J."/>
            <person name="Stange-Thomann N."/>
            <person name="DeArellano K."/>
            <person name="Johnson R."/>
            <person name="Linton L."/>
            <person name="McEwan P."/>
            <person name="McKernan K."/>
            <person name="Talamas J."/>
            <person name="Tirrell A."/>
            <person name="Ye W."/>
            <person name="Zimmer A."/>
            <person name="Barber R.D."/>
            <person name="Cann I."/>
            <person name="Graham D.E."/>
            <person name="Grahame D.A."/>
            <person name="Guss A."/>
            <person name="Hedderich R."/>
            <person name="Ingram-Smith C."/>
            <person name="Kuettner C.H."/>
            <person name="Krzycki J.A."/>
            <person name="Leigh J.A."/>
            <person name="Li W."/>
            <person name="Liu J."/>
            <person name="Mukhopadhyay B."/>
            <person name="Reeve J.N."/>
            <person name="Smith K."/>
            <person name="Springer T.A."/>
            <person name="Umayam L.A."/>
            <person name="White O."/>
            <person name="White R.H."/>
            <person name="de Macario E.C."/>
            <person name="Ferry J.G."/>
            <person name="Jarrell K.F."/>
            <person name="Jing H."/>
            <person name="Macario A.J.L."/>
            <person name="Paulsen I."/>
            <person name="Pritchett M."/>
            <person name="Sowers K.R."/>
            <person name="Swanson R.V."/>
            <person name="Zinder S.H."/>
            <person name="Lander E."/>
            <person name="Metcalf W.W."/>
            <person name="Birren B."/>
        </authorList>
    </citation>
    <scope>NUCLEOTIDE SEQUENCE [LARGE SCALE GENOMIC DNA]</scope>
    <source>
        <strain evidence="3">ATCC 35395 / DSM 2834 / JCM 12185 / C2A</strain>
    </source>
</reference>
<protein>
    <submittedName>
        <fullName evidence="2">Uncharacterized protein</fullName>
    </submittedName>
</protein>
<dbReference type="AlphaFoldDB" id="Q8TSD7"/>
<evidence type="ECO:0000256" key="1">
    <source>
        <dbReference type="SAM" id="Phobius"/>
    </source>
</evidence>
<dbReference type="EnsemblBacteria" id="AAM04300">
    <property type="protein sequence ID" value="AAM04300"/>
    <property type="gene ID" value="MA_0861"/>
</dbReference>
<evidence type="ECO:0000313" key="2">
    <source>
        <dbReference type="EMBL" id="AAM04300.1"/>
    </source>
</evidence>
<keyword evidence="1" id="KW-0812">Transmembrane</keyword>
<dbReference type="PhylomeDB" id="Q8TSD7"/>
<dbReference type="HOGENOM" id="CLU_079544_0_0_2"/>
<keyword evidence="3" id="KW-1185">Reference proteome</keyword>
<sequence>MKCSKHEGEAMNKYFKILLILLLVVLVPITVLYGSFMFMLIYYDQAYYYSEGTNLGSPEYYDKVVYNAGEAGYKTEIYYVNAKEKEIPGLRPGTIEGLDPRLGSDYLVNSLDIYYSDSSWISISFLDDQESSVSFYSDDSLAKYRPDELPEREWIVQIFKIIFGMSGEEVEAYLPAEDWEVNDVFFDQVIVTETPDFAAIHKYLVKEATDSTFDAQTSGEGWCTETFYNESQKIGSIYYIVPNVEISHREGWSVYTVKIDRLGGLYLKVSLGPGSSGKTIPEDEYRAVFKRMFTDLGLPPEKVDEFEFRYSGGNW</sequence>
<dbReference type="InParanoid" id="Q8TSD7"/>
<name>Q8TSD7_METAC</name>
<proteinExistence type="predicted"/>
<organism evidence="2 3">
    <name type="scientific">Methanosarcina acetivorans (strain ATCC 35395 / DSM 2834 / JCM 12185 / C2A)</name>
    <dbReference type="NCBI Taxonomy" id="188937"/>
    <lineage>
        <taxon>Archaea</taxon>
        <taxon>Methanobacteriati</taxon>
        <taxon>Methanobacteriota</taxon>
        <taxon>Stenosarchaea group</taxon>
        <taxon>Methanomicrobia</taxon>
        <taxon>Methanosarcinales</taxon>
        <taxon>Methanosarcinaceae</taxon>
        <taxon>Methanosarcina</taxon>
    </lineage>
</organism>
<evidence type="ECO:0000313" key="3">
    <source>
        <dbReference type="Proteomes" id="UP000002487"/>
    </source>
</evidence>
<gene>
    <name evidence="2" type="ordered locus">MA_0861</name>
</gene>
<accession>Q8TSD7</accession>